<dbReference type="Gene3D" id="1.10.10.1320">
    <property type="entry name" value="Anti-sigma factor, zinc-finger domain"/>
    <property type="match status" value="1"/>
</dbReference>
<sequence>MNPSKPSPPDREHDDVLSLLPWHIAGTLESDEQARVTAHLSRCPICRRERAKLCALSERISRIPSPNQDPKARYSRLLATIRQRERSQSAALHLGRFGRLRTRLPRFPVIASKPPLRIALVVAILLLVVPLSWHRWDQLTEPRFRTLADSASTAAWNQGDLRLVVEPGLSAERIDALLKAVDGSRVDTRGSADVYTIRLADGIDKNAKIETALAYLRRQPGVLLAEPATGPPAVP</sequence>
<feature type="domain" description="Putative zinc-finger" evidence="1">
    <location>
        <begin position="15"/>
        <end position="47"/>
    </location>
</feature>
<protein>
    <recommendedName>
        <fullName evidence="1">Putative zinc-finger domain-containing protein</fullName>
    </recommendedName>
</protein>
<dbReference type="RefSeq" id="WP_026612013.1">
    <property type="nucleotide sequence ID" value="NZ_OX458333.1"/>
</dbReference>
<evidence type="ECO:0000313" key="2">
    <source>
        <dbReference type="EMBL" id="CAI8764729.1"/>
    </source>
</evidence>
<organism evidence="2 3">
    <name type="scientific">Methylocaldum szegediense</name>
    <dbReference type="NCBI Taxonomy" id="73780"/>
    <lineage>
        <taxon>Bacteria</taxon>
        <taxon>Pseudomonadati</taxon>
        <taxon>Pseudomonadota</taxon>
        <taxon>Gammaproteobacteria</taxon>
        <taxon>Methylococcales</taxon>
        <taxon>Methylococcaceae</taxon>
        <taxon>Methylocaldum</taxon>
    </lineage>
</organism>
<name>A0ABN8X3H4_9GAMM</name>
<reference evidence="2 3" key="1">
    <citation type="submission" date="2023-03" db="EMBL/GenBank/DDBJ databases">
        <authorList>
            <person name="Pearce D."/>
        </authorList>
    </citation>
    <scope>NUCLEOTIDE SEQUENCE [LARGE SCALE GENOMIC DNA]</scope>
    <source>
        <strain evidence="2">Msz</strain>
    </source>
</reference>
<dbReference type="InterPro" id="IPR027383">
    <property type="entry name" value="Znf_put"/>
</dbReference>
<proteinExistence type="predicted"/>
<evidence type="ECO:0000259" key="1">
    <source>
        <dbReference type="Pfam" id="PF13490"/>
    </source>
</evidence>
<dbReference type="EMBL" id="OX458333">
    <property type="protein sequence ID" value="CAI8764729.1"/>
    <property type="molecule type" value="Genomic_DNA"/>
</dbReference>
<keyword evidence="3" id="KW-1185">Reference proteome</keyword>
<dbReference type="InterPro" id="IPR041916">
    <property type="entry name" value="Anti_sigma_zinc_sf"/>
</dbReference>
<dbReference type="Proteomes" id="UP001162030">
    <property type="component" value="Chromosome"/>
</dbReference>
<evidence type="ECO:0000313" key="3">
    <source>
        <dbReference type="Proteomes" id="UP001162030"/>
    </source>
</evidence>
<gene>
    <name evidence="2" type="ORF">MSZNOR_0912</name>
</gene>
<dbReference type="Pfam" id="PF13490">
    <property type="entry name" value="zf-HC2"/>
    <property type="match status" value="1"/>
</dbReference>
<accession>A0ABN8X3H4</accession>